<feature type="non-terminal residue" evidence="1">
    <location>
        <position position="1"/>
    </location>
</feature>
<name>A0ACB8Q8U0_9AGAM</name>
<protein>
    <submittedName>
        <fullName evidence="1">Uncharacterized protein</fullName>
    </submittedName>
</protein>
<keyword evidence="2" id="KW-1185">Reference proteome</keyword>
<reference evidence="1" key="2">
    <citation type="journal article" date="2022" name="New Phytol.">
        <title>Evolutionary transition to the ectomycorrhizal habit in the genomes of a hyperdiverse lineage of mushroom-forming fungi.</title>
        <authorList>
            <person name="Looney B."/>
            <person name="Miyauchi S."/>
            <person name="Morin E."/>
            <person name="Drula E."/>
            <person name="Courty P.E."/>
            <person name="Kohler A."/>
            <person name="Kuo A."/>
            <person name="LaButti K."/>
            <person name="Pangilinan J."/>
            <person name="Lipzen A."/>
            <person name="Riley R."/>
            <person name="Andreopoulos W."/>
            <person name="He G."/>
            <person name="Johnson J."/>
            <person name="Nolan M."/>
            <person name="Tritt A."/>
            <person name="Barry K.W."/>
            <person name="Grigoriev I.V."/>
            <person name="Nagy L.G."/>
            <person name="Hibbett D."/>
            <person name="Henrissat B."/>
            <person name="Matheny P.B."/>
            <person name="Labbe J."/>
            <person name="Martin F.M."/>
        </authorList>
    </citation>
    <scope>NUCLEOTIDE SEQUENCE</scope>
    <source>
        <strain evidence="1">EC-137</strain>
    </source>
</reference>
<sequence length="100" mass="11684">HPQFASHVLGIRGVAYVPVLAGPVIPRADRSEEEKSRFHRAMLILFKPWRDEEDLIPEGMTWTQAFEATTFSPYLARIIRNIHVENECRDARIESDRIRR</sequence>
<feature type="non-terminal residue" evidence="1">
    <location>
        <position position="100"/>
    </location>
</feature>
<evidence type="ECO:0000313" key="1">
    <source>
        <dbReference type="EMBL" id="KAI0028112.1"/>
    </source>
</evidence>
<dbReference type="EMBL" id="MU273792">
    <property type="protein sequence ID" value="KAI0028112.1"/>
    <property type="molecule type" value="Genomic_DNA"/>
</dbReference>
<proteinExistence type="predicted"/>
<accession>A0ACB8Q8U0</accession>
<dbReference type="Proteomes" id="UP000814128">
    <property type="component" value="Unassembled WGS sequence"/>
</dbReference>
<comment type="caution">
    <text evidence="1">The sequence shown here is derived from an EMBL/GenBank/DDBJ whole genome shotgun (WGS) entry which is preliminary data.</text>
</comment>
<organism evidence="1 2">
    <name type="scientific">Vararia minispora EC-137</name>
    <dbReference type="NCBI Taxonomy" id="1314806"/>
    <lineage>
        <taxon>Eukaryota</taxon>
        <taxon>Fungi</taxon>
        <taxon>Dikarya</taxon>
        <taxon>Basidiomycota</taxon>
        <taxon>Agaricomycotina</taxon>
        <taxon>Agaricomycetes</taxon>
        <taxon>Russulales</taxon>
        <taxon>Lachnocladiaceae</taxon>
        <taxon>Vararia</taxon>
    </lineage>
</organism>
<gene>
    <name evidence="1" type="ORF">K488DRAFT_8906</name>
</gene>
<reference evidence="1" key="1">
    <citation type="submission" date="2021-02" db="EMBL/GenBank/DDBJ databases">
        <authorList>
            <consortium name="DOE Joint Genome Institute"/>
            <person name="Ahrendt S."/>
            <person name="Looney B.P."/>
            <person name="Miyauchi S."/>
            <person name="Morin E."/>
            <person name="Drula E."/>
            <person name="Courty P.E."/>
            <person name="Chicoki N."/>
            <person name="Fauchery L."/>
            <person name="Kohler A."/>
            <person name="Kuo A."/>
            <person name="Labutti K."/>
            <person name="Pangilinan J."/>
            <person name="Lipzen A."/>
            <person name="Riley R."/>
            <person name="Andreopoulos W."/>
            <person name="He G."/>
            <person name="Johnson J."/>
            <person name="Barry K.W."/>
            <person name="Grigoriev I.V."/>
            <person name="Nagy L."/>
            <person name="Hibbett D."/>
            <person name="Henrissat B."/>
            <person name="Matheny P.B."/>
            <person name="Labbe J."/>
            <person name="Martin F."/>
        </authorList>
    </citation>
    <scope>NUCLEOTIDE SEQUENCE</scope>
    <source>
        <strain evidence="1">EC-137</strain>
    </source>
</reference>
<evidence type="ECO:0000313" key="2">
    <source>
        <dbReference type="Proteomes" id="UP000814128"/>
    </source>
</evidence>